<comment type="subcellular location">
    <subcellularLocation>
        <location evidence="1">Membrane</location>
        <topology evidence="1">Single-pass membrane protein</topology>
    </subcellularLocation>
</comment>
<dbReference type="GO" id="GO:0045296">
    <property type="term" value="F:cadherin binding"/>
    <property type="evidence" value="ECO:0007669"/>
    <property type="project" value="TreeGrafter"/>
</dbReference>
<dbReference type="SMART" id="SM00112">
    <property type="entry name" value="CA"/>
    <property type="match status" value="6"/>
</dbReference>
<evidence type="ECO:0000256" key="5">
    <source>
        <dbReference type="ARBA" id="ARBA00022837"/>
    </source>
</evidence>
<evidence type="ECO:0000313" key="12">
    <source>
        <dbReference type="Proteomes" id="UP000596742"/>
    </source>
</evidence>
<name>A0A8B6BPZ8_MYTGA</name>
<feature type="domain" description="Cadherin" evidence="10">
    <location>
        <begin position="490"/>
        <end position="585"/>
    </location>
</feature>
<keyword evidence="7" id="KW-0472">Membrane</keyword>
<dbReference type="GO" id="GO:0008013">
    <property type="term" value="F:beta-catenin binding"/>
    <property type="evidence" value="ECO:0007669"/>
    <property type="project" value="TreeGrafter"/>
</dbReference>
<keyword evidence="3" id="KW-0732">Signal</keyword>
<comment type="caution">
    <text evidence="11">The sequence shown here is derived from an EMBL/GenBank/DDBJ whole genome shotgun (WGS) entry which is preliminary data.</text>
</comment>
<evidence type="ECO:0000256" key="2">
    <source>
        <dbReference type="ARBA" id="ARBA00022692"/>
    </source>
</evidence>
<dbReference type="Gene3D" id="2.60.40.60">
    <property type="entry name" value="Cadherins"/>
    <property type="match status" value="6"/>
</dbReference>
<dbReference type="InterPro" id="IPR015919">
    <property type="entry name" value="Cadherin-like_sf"/>
</dbReference>
<feature type="domain" description="Cadherin" evidence="10">
    <location>
        <begin position="687"/>
        <end position="820"/>
    </location>
</feature>
<protein>
    <submittedName>
        <fullName evidence="11">Protocadherin Fat 4</fullName>
    </submittedName>
</protein>
<evidence type="ECO:0000256" key="3">
    <source>
        <dbReference type="ARBA" id="ARBA00022729"/>
    </source>
</evidence>
<evidence type="ECO:0000256" key="8">
    <source>
        <dbReference type="PROSITE-ProRule" id="PRU00043"/>
    </source>
</evidence>
<evidence type="ECO:0000256" key="9">
    <source>
        <dbReference type="SAM" id="Coils"/>
    </source>
</evidence>
<feature type="domain" description="Cadherin" evidence="10">
    <location>
        <begin position="399"/>
        <end position="481"/>
    </location>
</feature>
<keyword evidence="9" id="KW-0175">Coiled coil</keyword>
<dbReference type="PRINTS" id="PR00205">
    <property type="entry name" value="CADHERIN"/>
</dbReference>
<feature type="coiled-coil region" evidence="9">
    <location>
        <begin position="958"/>
        <end position="1038"/>
    </location>
</feature>
<gene>
    <name evidence="11" type="ORF">MGAL_10B013047</name>
</gene>
<dbReference type="CDD" id="cd11304">
    <property type="entry name" value="Cadherin_repeat"/>
    <property type="match status" value="7"/>
</dbReference>
<feature type="domain" description="Cadherin" evidence="10">
    <location>
        <begin position="812"/>
        <end position="901"/>
    </location>
</feature>
<keyword evidence="6" id="KW-1133">Transmembrane helix</keyword>
<dbReference type="PROSITE" id="PS50268">
    <property type="entry name" value="CADHERIN_2"/>
    <property type="match status" value="7"/>
</dbReference>
<dbReference type="GO" id="GO:0016477">
    <property type="term" value="P:cell migration"/>
    <property type="evidence" value="ECO:0007669"/>
    <property type="project" value="TreeGrafter"/>
</dbReference>
<proteinExistence type="predicted"/>
<dbReference type="InterPro" id="IPR039808">
    <property type="entry name" value="Cadherin"/>
</dbReference>
<feature type="domain" description="Cadherin" evidence="10">
    <location>
        <begin position="55"/>
        <end position="158"/>
    </location>
</feature>
<evidence type="ECO:0000256" key="6">
    <source>
        <dbReference type="ARBA" id="ARBA00022989"/>
    </source>
</evidence>
<sequence>MSNHGANLDYETQPSVDIEVKVTDSGHLSLSQRFTVLVTDVNEIPTKVDLTNNKVLEMSAVGTAVGSLVTEDPDKNQTFTYELTDNADGRFVVEGNVLKVKSMGEDCETKGNEKCLLDFESTTSHSIGVRVTDSGNQPMSKEFTLTVDVDDDNDSPYNLAMKAENLPENLPVGSKVATITVSKVADLTVEDQDIDDTYTYSLTAVAEDTFIIVDNTIKLNKELNYETKSSYTITVQATDSRADPKQISRDFVLSVRNVNEPPFGLALKSVSGQTSSFQTNRPIIDENKPTETLIGRLIVLDHDVTDTVTFGSTSTKVKLYNQNCIPLTQGIRCTADVRSSETFDFETETSVSLLFYAVDNEGSKIIQQSTLTISDANDAPSDIIVDGTLDIPENTVDVVMATLSAIDPDTIQTHSFTILSGSKFFYIAHNKLKVTSAAELDYETQIKHEITIRVTDSGEPNPLYYDKVFIVTVTDVNEPVSSVRLSNNKISESSKSGDKVGQLIAIDPDNEEGEKQTFTYNITDNAEGRFTIQDGHVVVDDPDFNFEKERTYSISITVQDNGTPPLTKDVTFIIEITDDNDSPTDLTLSAESIAENSPLGTVVGTLSAEDEDNGQTLSYLMCKGNYFSVTGNTVVVSGAVDYESTPSVTFQVQVSDDGFPVKSIAKNFTLAVTNRNEKPETVKILETEKVKKMEIPECTLIDDVVGTLMTSDPDQSDKLTFTLIETGSDIFKLSSASPDCKQSTEAPYTTQCSTDVLLNKIVNYEDPDHRSHRLVVMVKDHLGLQIQQEFVFNIVNCNEPPYDIELDGEVTSIPENSPSFEIGQLESLDDDEDDQHIYQVITFWEIFTVKEGMLIAQFPVDYEKKQSYDVTIKSKDNGVPSQYFIKTFNFNVINVNEAPSAIELSSYDVSNDAAIGDAVGIVTVIDPDNSGITHGQTHNCTVGEEGVGVFVVNNLLLKLELEHELKLKELEMKEMEKIKIKELEMKERLEMEKIKEKEDEFKLKQDEFKLKQAELEMRERLEMEKLKLEMVKEESNTKVQSKSEYFDAAKNIRLVPKFCEKTVDKYFPQFEKIAHNLKWPRPYWTTMLQSVFEGKAAEIYSALPSEKSSDYDTVKQEVLKAYELVPEAYRQKFRSYKKFD</sequence>
<dbReference type="EMBL" id="UYJE01000444">
    <property type="protein sequence ID" value="VDH93391.1"/>
    <property type="molecule type" value="Genomic_DNA"/>
</dbReference>
<keyword evidence="12" id="KW-1185">Reference proteome</keyword>
<dbReference type="GO" id="GO:0016342">
    <property type="term" value="C:catenin complex"/>
    <property type="evidence" value="ECO:0007669"/>
    <property type="project" value="TreeGrafter"/>
</dbReference>
<evidence type="ECO:0000256" key="4">
    <source>
        <dbReference type="ARBA" id="ARBA00022737"/>
    </source>
</evidence>
<evidence type="ECO:0000256" key="7">
    <source>
        <dbReference type="ARBA" id="ARBA00023136"/>
    </source>
</evidence>
<evidence type="ECO:0000256" key="1">
    <source>
        <dbReference type="ARBA" id="ARBA00004167"/>
    </source>
</evidence>
<dbReference type="Proteomes" id="UP000596742">
    <property type="component" value="Unassembled WGS sequence"/>
</dbReference>
<dbReference type="GO" id="GO:0007156">
    <property type="term" value="P:homophilic cell adhesion via plasma membrane adhesion molecules"/>
    <property type="evidence" value="ECO:0007669"/>
    <property type="project" value="InterPro"/>
</dbReference>
<evidence type="ECO:0000259" key="10">
    <source>
        <dbReference type="PROSITE" id="PS50268"/>
    </source>
</evidence>
<dbReference type="Pfam" id="PF00028">
    <property type="entry name" value="Cadherin"/>
    <property type="match status" value="3"/>
</dbReference>
<feature type="domain" description="Cadherin" evidence="10">
    <location>
        <begin position="592"/>
        <end position="681"/>
    </location>
</feature>
<feature type="domain" description="Cadherin" evidence="10">
    <location>
        <begin position="166"/>
        <end position="263"/>
    </location>
</feature>
<dbReference type="OrthoDB" id="10043560at2759"/>
<organism evidence="11 12">
    <name type="scientific">Mytilus galloprovincialis</name>
    <name type="common">Mediterranean mussel</name>
    <dbReference type="NCBI Taxonomy" id="29158"/>
    <lineage>
        <taxon>Eukaryota</taxon>
        <taxon>Metazoa</taxon>
        <taxon>Spiralia</taxon>
        <taxon>Lophotrochozoa</taxon>
        <taxon>Mollusca</taxon>
        <taxon>Bivalvia</taxon>
        <taxon>Autobranchia</taxon>
        <taxon>Pteriomorphia</taxon>
        <taxon>Mytilida</taxon>
        <taxon>Mytiloidea</taxon>
        <taxon>Mytilidae</taxon>
        <taxon>Mytilinae</taxon>
        <taxon>Mytilus</taxon>
    </lineage>
</organism>
<dbReference type="InterPro" id="IPR002126">
    <property type="entry name" value="Cadherin-like_dom"/>
</dbReference>
<keyword evidence="2" id="KW-0812">Transmembrane</keyword>
<accession>A0A8B6BPZ8</accession>
<reference evidence="11" key="1">
    <citation type="submission" date="2018-11" db="EMBL/GenBank/DDBJ databases">
        <authorList>
            <person name="Alioto T."/>
            <person name="Alioto T."/>
        </authorList>
    </citation>
    <scope>NUCLEOTIDE SEQUENCE</scope>
</reference>
<keyword evidence="5 8" id="KW-0106">Calcium</keyword>
<keyword evidence="4" id="KW-0677">Repeat</keyword>
<dbReference type="SUPFAM" id="SSF49313">
    <property type="entry name" value="Cadherin-like"/>
    <property type="match status" value="6"/>
</dbReference>
<dbReference type="AlphaFoldDB" id="A0A8B6BPZ8"/>
<dbReference type="PANTHER" id="PTHR24027">
    <property type="entry name" value="CADHERIN-23"/>
    <property type="match status" value="1"/>
</dbReference>
<dbReference type="PANTHER" id="PTHR24027:SF422">
    <property type="entry name" value="CADHERIN DOMAIN-CONTAINING PROTEIN"/>
    <property type="match status" value="1"/>
</dbReference>
<dbReference type="GO" id="GO:0005509">
    <property type="term" value="F:calcium ion binding"/>
    <property type="evidence" value="ECO:0007669"/>
    <property type="project" value="UniProtKB-UniRule"/>
</dbReference>
<evidence type="ECO:0000313" key="11">
    <source>
        <dbReference type="EMBL" id="VDH93391.1"/>
    </source>
</evidence>